<dbReference type="EMBL" id="JAUSYA010000001">
    <property type="protein sequence ID" value="MDQ0687729.1"/>
    <property type="molecule type" value="Genomic_DNA"/>
</dbReference>
<sequence>MYEPVVDAWKRYSGLVDRPGTPWRVPPGVLAEIHTRFGQLDLLMESVVTVLDSSWASADERQTAADERRVFLRAWDWASVYTDAFYFFGWRTVDLLNGTVGGPLPCLEPVRPAGLLAVRDVLHEHPESQGAYYRHGLELRDEALEKISRAADVLAAGGDGTGPEGTGPGGR</sequence>
<comment type="caution">
    <text evidence="1">The sequence shown here is derived from an EMBL/GenBank/DDBJ whole genome shotgun (WGS) entry which is preliminary data.</text>
</comment>
<organism evidence="1 2">
    <name type="scientific">Streptomyces achromogenes</name>
    <dbReference type="NCBI Taxonomy" id="67255"/>
    <lineage>
        <taxon>Bacteria</taxon>
        <taxon>Bacillati</taxon>
        <taxon>Actinomycetota</taxon>
        <taxon>Actinomycetes</taxon>
        <taxon>Kitasatosporales</taxon>
        <taxon>Streptomycetaceae</taxon>
        <taxon>Streptomyces</taxon>
    </lineage>
</organism>
<keyword evidence="2" id="KW-1185">Reference proteome</keyword>
<name>A0ABU0QAN2_STRAH</name>
<evidence type="ECO:0000313" key="2">
    <source>
        <dbReference type="Proteomes" id="UP001243364"/>
    </source>
</evidence>
<evidence type="ECO:0000313" key="1">
    <source>
        <dbReference type="EMBL" id="MDQ0687729.1"/>
    </source>
</evidence>
<gene>
    <name evidence="1" type="ORF">QFZ56_006692</name>
</gene>
<reference evidence="1 2" key="1">
    <citation type="submission" date="2023-07" db="EMBL/GenBank/DDBJ databases">
        <title>Comparative genomics of wheat-associated soil bacteria to identify genetic determinants of phenazine resistance.</title>
        <authorList>
            <person name="Mouncey N."/>
        </authorList>
    </citation>
    <scope>NUCLEOTIDE SEQUENCE [LARGE SCALE GENOMIC DNA]</scope>
    <source>
        <strain evidence="1 2">W4I19-2</strain>
    </source>
</reference>
<accession>A0ABU0QAN2</accession>
<proteinExistence type="predicted"/>
<dbReference type="Proteomes" id="UP001243364">
    <property type="component" value="Unassembled WGS sequence"/>
</dbReference>
<protein>
    <submittedName>
        <fullName evidence="1">Uncharacterized protein</fullName>
    </submittedName>
</protein>